<comment type="similarity">
    <text evidence="2">Belongs to the SusD family.</text>
</comment>
<evidence type="ECO:0000259" key="6">
    <source>
        <dbReference type="Pfam" id="PF07980"/>
    </source>
</evidence>
<name>A0ABP8G3T8_9BACT</name>
<proteinExistence type="inferred from homology"/>
<gene>
    <name evidence="8" type="ORF">GCM10023143_28670</name>
</gene>
<evidence type="ECO:0000313" key="8">
    <source>
        <dbReference type="EMBL" id="GAA4316910.1"/>
    </source>
</evidence>
<comment type="subcellular location">
    <subcellularLocation>
        <location evidence="1">Cell outer membrane</location>
    </subcellularLocation>
</comment>
<comment type="caution">
    <text evidence="8">The sequence shown here is derived from an EMBL/GenBank/DDBJ whole genome shotgun (WGS) entry which is preliminary data.</text>
</comment>
<evidence type="ECO:0000259" key="7">
    <source>
        <dbReference type="Pfam" id="PF14322"/>
    </source>
</evidence>
<feature type="domain" description="RagB/SusD" evidence="6">
    <location>
        <begin position="329"/>
        <end position="582"/>
    </location>
</feature>
<dbReference type="Proteomes" id="UP001501207">
    <property type="component" value="Unassembled WGS sequence"/>
</dbReference>
<evidence type="ECO:0000256" key="2">
    <source>
        <dbReference type="ARBA" id="ARBA00006275"/>
    </source>
</evidence>
<dbReference type="PROSITE" id="PS51257">
    <property type="entry name" value="PROKAR_LIPOPROTEIN"/>
    <property type="match status" value="1"/>
</dbReference>
<organism evidence="8 9">
    <name type="scientific">Compostibacter hankyongensis</name>
    <dbReference type="NCBI Taxonomy" id="1007089"/>
    <lineage>
        <taxon>Bacteria</taxon>
        <taxon>Pseudomonadati</taxon>
        <taxon>Bacteroidota</taxon>
        <taxon>Chitinophagia</taxon>
        <taxon>Chitinophagales</taxon>
        <taxon>Chitinophagaceae</taxon>
        <taxon>Compostibacter</taxon>
    </lineage>
</organism>
<dbReference type="RefSeq" id="WP_344980534.1">
    <property type="nucleotide sequence ID" value="NZ_BAABFN010000019.1"/>
</dbReference>
<reference evidence="9" key="1">
    <citation type="journal article" date="2019" name="Int. J. Syst. Evol. Microbiol.">
        <title>The Global Catalogue of Microorganisms (GCM) 10K type strain sequencing project: providing services to taxonomists for standard genome sequencing and annotation.</title>
        <authorList>
            <consortium name="The Broad Institute Genomics Platform"/>
            <consortium name="The Broad Institute Genome Sequencing Center for Infectious Disease"/>
            <person name="Wu L."/>
            <person name="Ma J."/>
        </authorList>
    </citation>
    <scope>NUCLEOTIDE SEQUENCE [LARGE SCALE GENOMIC DNA]</scope>
    <source>
        <strain evidence="9">JCM 17664</strain>
    </source>
</reference>
<dbReference type="EMBL" id="BAABFN010000019">
    <property type="protein sequence ID" value="GAA4316910.1"/>
    <property type="molecule type" value="Genomic_DNA"/>
</dbReference>
<dbReference type="InterPro" id="IPR011990">
    <property type="entry name" value="TPR-like_helical_dom_sf"/>
</dbReference>
<keyword evidence="5" id="KW-0998">Cell outer membrane</keyword>
<protein>
    <submittedName>
        <fullName evidence="8">RagB/SusD family nutrient uptake outer membrane protein</fullName>
    </submittedName>
</protein>
<dbReference type="SUPFAM" id="SSF48452">
    <property type="entry name" value="TPR-like"/>
    <property type="match status" value="1"/>
</dbReference>
<dbReference type="Pfam" id="PF07980">
    <property type="entry name" value="SusD_RagB"/>
    <property type="match status" value="1"/>
</dbReference>
<dbReference type="InterPro" id="IPR033985">
    <property type="entry name" value="SusD-like_N"/>
</dbReference>
<keyword evidence="9" id="KW-1185">Reference proteome</keyword>
<dbReference type="Gene3D" id="1.25.40.390">
    <property type="match status" value="1"/>
</dbReference>
<accession>A0ABP8G3T8</accession>
<keyword evidence="4" id="KW-0472">Membrane</keyword>
<evidence type="ECO:0000256" key="3">
    <source>
        <dbReference type="ARBA" id="ARBA00022729"/>
    </source>
</evidence>
<keyword evidence="3" id="KW-0732">Signal</keyword>
<evidence type="ECO:0000256" key="4">
    <source>
        <dbReference type="ARBA" id="ARBA00023136"/>
    </source>
</evidence>
<dbReference type="Pfam" id="PF14322">
    <property type="entry name" value="SusD-like_3"/>
    <property type="match status" value="1"/>
</dbReference>
<feature type="domain" description="SusD-like N-terminal" evidence="7">
    <location>
        <begin position="111"/>
        <end position="209"/>
    </location>
</feature>
<evidence type="ECO:0000256" key="5">
    <source>
        <dbReference type="ARBA" id="ARBA00023237"/>
    </source>
</evidence>
<sequence>MNRIRKSIILTIAAALWLASCKNDKYLDITPDGRVSLNDVFTDAQNTESYLNTVYNYLPFGGIYYHYYEFLAAFTDDAQSSDAPTQAGFAATEWYSGSLTPSKNPLYTGNYPTNNGNRYERNWEGIRKVNTFLANIDKAAVKNESNRASMKAEARVLRAFFYSRLIRKYGGMPIIKEPLSPEYDFSTLKRNTFQECVDFIVEDCNAALAEANFTWRRVSTADAGRMTKAVAEALKTQVTLYAASPLWNKTNDAALWQKAAVTAKTALEDLLANGYQLYNNYGEFFENSPDDGANPKDKETILVSRAFGAQYPLNMLVLRMASVLNADKAGSCPTQELVDTYDMDNGEMAITGYSDADHMHPIINPASGYDDANPYVHRDPRFYATVWYNNAYYGKVNGADYYIGAYKGGNVGISNTRQRTHTGYYLRKYKAPEDQSNNSGNESFRFIRLAEVYLSYAEAENEAVGPDQNVYSAINAIRRRVGMPDLPAGLSKDDMRERIRRERRVEMPYEEIRFYDERRWKILDKSEKVTTGMSWTKNADGTFSNERIVVDRRKTWEDKYLILPIPLDEINKMPSFEQNPGW</sequence>
<evidence type="ECO:0000256" key="1">
    <source>
        <dbReference type="ARBA" id="ARBA00004442"/>
    </source>
</evidence>
<evidence type="ECO:0000313" key="9">
    <source>
        <dbReference type="Proteomes" id="UP001501207"/>
    </source>
</evidence>
<dbReference type="InterPro" id="IPR012944">
    <property type="entry name" value="SusD_RagB_dom"/>
</dbReference>